<evidence type="ECO:0000256" key="1">
    <source>
        <dbReference type="SAM" id="MobiDB-lite"/>
    </source>
</evidence>
<feature type="region of interest" description="Disordered" evidence="1">
    <location>
        <begin position="362"/>
        <end position="400"/>
    </location>
</feature>
<evidence type="ECO:0000313" key="3">
    <source>
        <dbReference type="Proteomes" id="UP000054988"/>
    </source>
</evidence>
<sequence>MSLTWIGMAAHIYENATSSSYSVKIDGTPIVPVPESNLSAHVARLPYGSHTITLRYGDASGGDVLAIHHAVLTIGIGYEGSSFQVHNRSAPAILDGEPNDALFEFRKLGTWSPVSLDLQGEFWTICILHPRVQGSKTVTLTPGLNGEPFKVTVFDDFSSILDFDQILCWESSLDRNQTYTIEIRASGSSGAGYMVIHTLDIIDGGPNPSAIGPSEEPNQLSAGPKAGITAGAVLVVILLAWPCVGFGVVECIHQALAEASNITVFVGTKSDYPQRTSPKYNPVHELESVDPSPSPSPGSNSNQNPPHATASVTRRAFRHLYRLHQSFAPPAPIREIDAGPATLPPEYDHSWAANASVSTSALASTRRTLPRPPGLAPPSTKAERNDSEQTADPRSSQSRACTVTVTLLRSWPGQAQAQGQKLPLAQVSPPPVLNLQPATSFPESANDSRNTKHVIRNRDTSPSSARRAR</sequence>
<accession>A0A0W0F5Y5</accession>
<dbReference type="AlphaFoldDB" id="A0A0W0F5Y5"/>
<feature type="compositionally biased region" description="Polar residues" evidence="1">
    <location>
        <begin position="436"/>
        <end position="448"/>
    </location>
</feature>
<feature type="compositionally biased region" description="Low complexity" evidence="1">
    <location>
        <begin position="297"/>
        <end position="306"/>
    </location>
</feature>
<name>A0A0W0F5Y5_MONRR</name>
<dbReference type="EMBL" id="LATX01002300">
    <property type="protein sequence ID" value="KTB31739.1"/>
    <property type="molecule type" value="Genomic_DNA"/>
</dbReference>
<evidence type="ECO:0000313" key="2">
    <source>
        <dbReference type="EMBL" id="KTB31739.1"/>
    </source>
</evidence>
<comment type="caution">
    <text evidence="2">The sequence shown here is derived from an EMBL/GenBank/DDBJ whole genome shotgun (WGS) entry which is preliminary data.</text>
</comment>
<feature type="compositionally biased region" description="Polar residues" evidence="1">
    <location>
        <begin position="388"/>
        <end position="400"/>
    </location>
</feature>
<protein>
    <submittedName>
        <fullName evidence="2">Uncharacterized protein</fullName>
    </submittedName>
</protein>
<dbReference type="Proteomes" id="UP000054988">
    <property type="component" value="Unassembled WGS sequence"/>
</dbReference>
<feature type="region of interest" description="Disordered" evidence="1">
    <location>
        <begin position="271"/>
        <end position="310"/>
    </location>
</feature>
<reference evidence="2 3" key="1">
    <citation type="submission" date="2015-12" db="EMBL/GenBank/DDBJ databases">
        <title>Draft genome sequence of Moniliophthora roreri, the causal agent of frosty pod rot of cacao.</title>
        <authorList>
            <person name="Aime M.C."/>
            <person name="Diaz-Valderrama J.R."/>
            <person name="Kijpornyongpan T."/>
            <person name="Phillips-Mora W."/>
        </authorList>
    </citation>
    <scope>NUCLEOTIDE SEQUENCE [LARGE SCALE GENOMIC DNA]</scope>
    <source>
        <strain evidence="2 3">MCA 2952</strain>
    </source>
</reference>
<feature type="region of interest" description="Disordered" evidence="1">
    <location>
        <begin position="426"/>
        <end position="469"/>
    </location>
</feature>
<gene>
    <name evidence="2" type="ORF">WG66_15705</name>
</gene>
<proteinExistence type="predicted"/>
<organism evidence="2 3">
    <name type="scientific">Moniliophthora roreri</name>
    <name type="common">Frosty pod rot fungus</name>
    <name type="synonym">Monilia roreri</name>
    <dbReference type="NCBI Taxonomy" id="221103"/>
    <lineage>
        <taxon>Eukaryota</taxon>
        <taxon>Fungi</taxon>
        <taxon>Dikarya</taxon>
        <taxon>Basidiomycota</taxon>
        <taxon>Agaricomycotina</taxon>
        <taxon>Agaricomycetes</taxon>
        <taxon>Agaricomycetidae</taxon>
        <taxon>Agaricales</taxon>
        <taxon>Marasmiineae</taxon>
        <taxon>Marasmiaceae</taxon>
        <taxon>Moniliophthora</taxon>
    </lineage>
</organism>
<feature type="compositionally biased region" description="Polar residues" evidence="1">
    <location>
        <begin position="460"/>
        <end position="469"/>
    </location>
</feature>